<sequence>MKSELKMDTGKIVDTKIVNEDSEKSFQMSLNIAITEMQEKGLYVELKYQPIVRVSGTIKHMALVIGRNEY</sequence>
<geneLocation type="plasmid" evidence="1 2">
    <name>pBC9801</name>
</geneLocation>
<organism evidence="1 2">
    <name type="scientific">Bacillus cytotoxicus (strain DSM 22905 / CIP 110041 / 391-98 / NVH 391-98)</name>
    <dbReference type="NCBI Taxonomy" id="315749"/>
    <lineage>
        <taxon>Bacteria</taxon>
        <taxon>Bacillati</taxon>
        <taxon>Bacillota</taxon>
        <taxon>Bacilli</taxon>
        <taxon>Bacillales</taxon>
        <taxon>Bacillaceae</taxon>
        <taxon>Bacillus</taxon>
        <taxon>Bacillus cereus group</taxon>
    </lineage>
</organism>
<accession>A7GVQ4</accession>
<protein>
    <submittedName>
        <fullName evidence="1">Uncharacterized protein</fullName>
    </submittedName>
</protein>
<dbReference type="EMBL" id="CP000765">
    <property type="protein sequence ID" value="ABS24212.1"/>
    <property type="molecule type" value="Genomic_DNA"/>
</dbReference>
<dbReference type="RefSeq" id="WP_011983139.1">
    <property type="nucleotide sequence ID" value="NC_009673.1"/>
</dbReference>
<dbReference type="HOGENOM" id="CLU_2680166_0_0_9"/>
<proteinExistence type="predicted"/>
<dbReference type="GeneID" id="33899261"/>
<evidence type="ECO:0000313" key="2">
    <source>
        <dbReference type="Proteomes" id="UP000002300"/>
    </source>
</evidence>
<reference evidence="1 2" key="1">
    <citation type="journal article" date="2008" name="Chem. Biol. Interact.">
        <title>Extending the Bacillus cereus group genomics to putative food-borne pathogens of different toxicity.</title>
        <authorList>
            <person name="Lapidus A."/>
            <person name="Goltsman E."/>
            <person name="Auger S."/>
            <person name="Galleron N."/>
            <person name="Segurens B."/>
            <person name="Dossat C."/>
            <person name="Land M.L."/>
            <person name="Broussolle V."/>
            <person name="Brillard J."/>
            <person name="Guinebretiere M.H."/>
            <person name="Sanchis V."/>
            <person name="Nguen-The C."/>
            <person name="Lereclus D."/>
            <person name="Richardson P."/>
            <person name="Wincker P."/>
            <person name="Weissenbach J."/>
            <person name="Ehrlich S.D."/>
            <person name="Sorokin A."/>
        </authorList>
    </citation>
    <scope>NUCLEOTIDE SEQUENCE [LARGE SCALE GENOMIC DNA]</scope>
    <source>
        <strain evidence="2">DSM 22905 / CIP 110041 / 391-98 / NVH 391-98</strain>
    </source>
</reference>
<keyword evidence="2" id="KW-1185">Reference proteome</keyword>
<gene>
    <name evidence="1" type="ordered locus">Bcer98_4031</name>
</gene>
<dbReference type="KEGG" id="bcy:Bcer98_4031"/>
<dbReference type="AlphaFoldDB" id="A7GVQ4"/>
<keyword evidence="1" id="KW-0614">Plasmid</keyword>
<name>A7GVQ4_BACCN</name>
<dbReference type="Proteomes" id="UP000002300">
    <property type="component" value="Plasmid pBC9801"/>
</dbReference>
<evidence type="ECO:0000313" key="1">
    <source>
        <dbReference type="EMBL" id="ABS24212.1"/>
    </source>
</evidence>